<gene>
    <name evidence="2" type="ORF">SOCE836_055380</name>
</gene>
<feature type="compositionally biased region" description="Low complexity" evidence="1">
    <location>
        <begin position="21"/>
        <end position="48"/>
    </location>
</feature>
<reference evidence="2 3" key="1">
    <citation type="submission" date="2015-09" db="EMBL/GenBank/DDBJ databases">
        <title>Sorangium comparison.</title>
        <authorList>
            <person name="Zaburannyi N."/>
            <person name="Bunk B."/>
            <person name="Overmann J."/>
            <person name="Mueller R."/>
        </authorList>
    </citation>
    <scope>NUCLEOTIDE SEQUENCE [LARGE SCALE GENOMIC DNA]</scope>
    <source>
        <strain evidence="2 3">So ce836</strain>
    </source>
</reference>
<evidence type="ECO:0000256" key="1">
    <source>
        <dbReference type="SAM" id="MobiDB-lite"/>
    </source>
</evidence>
<protein>
    <submittedName>
        <fullName evidence="2">Uncharacterized protein</fullName>
    </submittedName>
</protein>
<proteinExistence type="predicted"/>
<feature type="region of interest" description="Disordered" evidence="1">
    <location>
        <begin position="19"/>
        <end position="48"/>
    </location>
</feature>
<sequence length="70" mass="7131">MTPACCSFDFAHRDAARRTPLPRSALSRSALSRSAPLPAAQGLPPAAQRGAPAALYSPAILPCSGEDAVA</sequence>
<organism evidence="2 3">
    <name type="scientific">Sorangium cellulosum</name>
    <name type="common">Polyangium cellulosum</name>
    <dbReference type="NCBI Taxonomy" id="56"/>
    <lineage>
        <taxon>Bacteria</taxon>
        <taxon>Pseudomonadati</taxon>
        <taxon>Myxococcota</taxon>
        <taxon>Polyangia</taxon>
        <taxon>Polyangiales</taxon>
        <taxon>Polyangiaceae</taxon>
        <taxon>Sorangium</taxon>
    </lineage>
</organism>
<dbReference type="Proteomes" id="UP000295497">
    <property type="component" value="Chromosome"/>
</dbReference>
<accession>A0A4P2QSW1</accession>
<dbReference type="AlphaFoldDB" id="A0A4P2QSW1"/>
<name>A0A4P2QSW1_SORCE</name>
<evidence type="ECO:0000313" key="2">
    <source>
        <dbReference type="EMBL" id="AUX33379.1"/>
    </source>
</evidence>
<evidence type="ECO:0000313" key="3">
    <source>
        <dbReference type="Proteomes" id="UP000295497"/>
    </source>
</evidence>
<dbReference type="EMBL" id="CP012672">
    <property type="protein sequence ID" value="AUX33379.1"/>
    <property type="molecule type" value="Genomic_DNA"/>
</dbReference>